<proteinExistence type="predicted"/>
<sequence length="72" mass="8335">MVGEMIVPFNIEKIVRDTKYFDFDTVAVALELFKKLGLVYESKNDILEIANYEEMVGSEAANANAQRQKRYR</sequence>
<feature type="non-terminal residue" evidence="2">
    <location>
        <position position="72"/>
    </location>
</feature>
<evidence type="ECO:0000313" key="3">
    <source>
        <dbReference type="Proteomes" id="UP001297422"/>
    </source>
</evidence>
<gene>
    <name evidence="2" type="ORF">LIQ10_20810</name>
</gene>
<organism evidence="2 3">
    <name type="scientific">Mediterraneibacter gnavus</name>
    <name type="common">Ruminococcus gnavus</name>
    <dbReference type="NCBI Taxonomy" id="33038"/>
    <lineage>
        <taxon>Bacteria</taxon>
        <taxon>Bacillati</taxon>
        <taxon>Bacillota</taxon>
        <taxon>Clostridia</taxon>
        <taxon>Lachnospirales</taxon>
        <taxon>Lachnospiraceae</taxon>
        <taxon>Mediterraneibacter</taxon>
    </lineage>
</organism>
<dbReference type="AlphaFoldDB" id="A0AAJ1B337"/>
<dbReference type="RefSeq" id="WP_226973614.1">
    <property type="nucleotide sequence ID" value="NZ_JAJBNC010000418.1"/>
</dbReference>
<dbReference type="InterPro" id="IPR010056">
    <property type="entry name" value="Phage_rep_org__N"/>
</dbReference>
<protein>
    <submittedName>
        <fullName evidence="2">Phage replisome organizer N-terminal domain-containing protein</fullName>
    </submittedName>
</protein>
<comment type="caution">
    <text evidence="2">The sequence shown here is derived from an EMBL/GenBank/DDBJ whole genome shotgun (WGS) entry which is preliminary data.</text>
</comment>
<name>A0AAJ1B337_MEDGN</name>
<accession>A0AAJ1B337</accession>
<dbReference type="EMBL" id="JAJBNC010000418">
    <property type="protein sequence ID" value="MCB5496126.1"/>
    <property type="molecule type" value="Genomic_DNA"/>
</dbReference>
<evidence type="ECO:0000313" key="2">
    <source>
        <dbReference type="EMBL" id="MCB5496126.1"/>
    </source>
</evidence>
<feature type="domain" description="Phage replisome organiser N-terminal" evidence="1">
    <location>
        <begin position="22"/>
        <end position="71"/>
    </location>
</feature>
<dbReference type="Pfam" id="PF09681">
    <property type="entry name" value="Phage_rep_org_N"/>
    <property type="match status" value="1"/>
</dbReference>
<reference evidence="2" key="1">
    <citation type="submission" date="2021-10" db="EMBL/GenBank/DDBJ databases">
        <title>Collection of gut derived symbiotic bacterial strains cultured from healthy donors.</title>
        <authorList>
            <person name="Lin H."/>
            <person name="Littmann E."/>
            <person name="Claire K."/>
            <person name="Pamer E."/>
        </authorList>
    </citation>
    <scope>NUCLEOTIDE SEQUENCE</scope>
    <source>
        <strain evidence="2">MSK.23.4</strain>
    </source>
</reference>
<evidence type="ECO:0000259" key="1">
    <source>
        <dbReference type="Pfam" id="PF09681"/>
    </source>
</evidence>
<dbReference type="Proteomes" id="UP001297422">
    <property type="component" value="Unassembled WGS sequence"/>
</dbReference>